<dbReference type="Proteomes" id="UP001165121">
    <property type="component" value="Unassembled WGS sequence"/>
</dbReference>
<dbReference type="AlphaFoldDB" id="A0A9W6YAW9"/>
<dbReference type="OrthoDB" id="90372at2759"/>
<reference evidence="2" key="1">
    <citation type="submission" date="2023-04" db="EMBL/GenBank/DDBJ databases">
        <title>Phytophthora fragariaefolia NBRC 109709.</title>
        <authorList>
            <person name="Ichikawa N."/>
            <person name="Sato H."/>
            <person name="Tonouchi N."/>
        </authorList>
    </citation>
    <scope>NUCLEOTIDE SEQUENCE</scope>
    <source>
        <strain evidence="2">NBRC 109709</strain>
    </source>
</reference>
<protein>
    <submittedName>
        <fullName evidence="2">Unnamed protein product</fullName>
    </submittedName>
</protein>
<gene>
    <name evidence="2" type="ORF">Pfra01_002697500</name>
</gene>
<organism evidence="2 3">
    <name type="scientific">Phytophthora fragariaefolia</name>
    <dbReference type="NCBI Taxonomy" id="1490495"/>
    <lineage>
        <taxon>Eukaryota</taxon>
        <taxon>Sar</taxon>
        <taxon>Stramenopiles</taxon>
        <taxon>Oomycota</taxon>
        <taxon>Peronosporomycetes</taxon>
        <taxon>Peronosporales</taxon>
        <taxon>Peronosporaceae</taxon>
        <taxon>Phytophthora</taxon>
    </lineage>
</organism>
<evidence type="ECO:0000256" key="1">
    <source>
        <dbReference type="SAM" id="MobiDB-lite"/>
    </source>
</evidence>
<evidence type="ECO:0000313" key="2">
    <source>
        <dbReference type="EMBL" id="GMF61908.1"/>
    </source>
</evidence>
<sequence>MNASKAFDFHIIAKQIFDDEEIDADYAATQGISSRDEPNPGAEVRGHHESNDDDLGNDNDKFGTIPEPTRFEFPQNNDRNFPQELVKVHGFRGQNATLAELFWLR</sequence>
<keyword evidence="3" id="KW-1185">Reference proteome</keyword>
<evidence type="ECO:0000313" key="3">
    <source>
        <dbReference type="Proteomes" id="UP001165121"/>
    </source>
</evidence>
<dbReference type="EMBL" id="BSXT01006073">
    <property type="protein sequence ID" value="GMF61908.1"/>
    <property type="molecule type" value="Genomic_DNA"/>
</dbReference>
<name>A0A9W6YAW9_9STRA</name>
<proteinExistence type="predicted"/>
<comment type="caution">
    <text evidence="2">The sequence shown here is derived from an EMBL/GenBank/DDBJ whole genome shotgun (WGS) entry which is preliminary data.</text>
</comment>
<feature type="compositionally biased region" description="Basic and acidic residues" evidence="1">
    <location>
        <begin position="34"/>
        <end position="50"/>
    </location>
</feature>
<feature type="region of interest" description="Disordered" evidence="1">
    <location>
        <begin position="27"/>
        <end position="78"/>
    </location>
</feature>
<accession>A0A9W6YAW9</accession>